<feature type="transmembrane region" description="Helical" evidence="10">
    <location>
        <begin position="238"/>
        <end position="255"/>
    </location>
</feature>
<evidence type="ECO:0000256" key="8">
    <source>
        <dbReference type="ARBA" id="ARBA00023136"/>
    </source>
</evidence>
<keyword evidence="14" id="KW-1185">Reference proteome</keyword>
<evidence type="ECO:0000256" key="6">
    <source>
        <dbReference type="ARBA" id="ARBA00022840"/>
    </source>
</evidence>
<evidence type="ECO:0000256" key="7">
    <source>
        <dbReference type="ARBA" id="ARBA00022989"/>
    </source>
</evidence>
<evidence type="ECO:0000256" key="4">
    <source>
        <dbReference type="ARBA" id="ARBA00022737"/>
    </source>
</evidence>
<reference evidence="13" key="1">
    <citation type="submission" date="2023-10" db="EMBL/GenBank/DDBJ databases">
        <authorList>
            <person name="Chen Y."/>
            <person name="Shah S."/>
            <person name="Dougan E. K."/>
            <person name="Thang M."/>
            <person name="Chan C."/>
        </authorList>
    </citation>
    <scope>NUCLEOTIDE SEQUENCE [LARGE SCALE GENOMIC DNA]</scope>
</reference>
<keyword evidence="8 10" id="KW-0472">Membrane</keyword>
<dbReference type="PROSITE" id="PS50929">
    <property type="entry name" value="ABC_TM1F"/>
    <property type="match status" value="1"/>
</dbReference>
<dbReference type="Pfam" id="PF00005">
    <property type="entry name" value="ABC_tran"/>
    <property type="match status" value="1"/>
</dbReference>
<keyword evidence="2" id="KW-0813">Transport</keyword>
<dbReference type="Proteomes" id="UP001189429">
    <property type="component" value="Unassembled WGS sequence"/>
</dbReference>
<evidence type="ECO:0000256" key="2">
    <source>
        <dbReference type="ARBA" id="ARBA00022448"/>
    </source>
</evidence>
<dbReference type="PROSITE" id="PS50893">
    <property type="entry name" value="ABC_TRANSPORTER_2"/>
    <property type="match status" value="1"/>
</dbReference>
<keyword evidence="5" id="KW-0547">Nucleotide-binding</keyword>
<comment type="subcellular location">
    <subcellularLocation>
        <location evidence="1">Endomembrane system</location>
        <topology evidence="1">Multi-pass membrane protein</topology>
    </subcellularLocation>
</comment>
<dbReference type="InterPro" id="IPR017871">
    <property type="entry name" value="ABC_transporter-like_CS"/>
</dbReference>
<name>A0ABN9T6K2_9DINO</name>
<feature type="compositionally biased region" description="Basic and acidic residues" evidence="9">
    <location>
        <begin position="775"/>
        <end position="817"/>
    </location>
</feature>
<keyword evidence="3 10" id="KW-0812">Transmembrane</keyword>
<feature type="region of interest" description="Disordered" evidence="9">
    <location>
        <begin position="463"/>
        <end position="517"/>
    </location>
</feature>
<dbReference type="InterPro" id="IPR011527">
    <property type="entry name" value="ABC1_TM_dom"/>
</dbReference>
<feature type="region of interest" description="Disordered" evidence="9">
    <location>
        <begin position="774"/>
        <end position="817"/>
    </location>
</feature>
<evidence type="ECO:0000313" key="14">
    <source>
        <dbReference type="Proteomes" id="UP001189429"/>
    </source>
</evidence>
<dbReference type="SUPFAM" id="SSF90123">
    <property type="entry name" value="ABC transporter transmembrane region"/>
    <property type="match status" value="1"/>
</dbReference>
<feature type="compositionally biased region" description="Basic residues" evidence="9">
    <location>
        <begin position="472"/>
        <end position="489"/>
    </location>
</feature>
<organism evidence="13 14">
    <name type="scientific">Prorocentrum cordatum</name>
    <dbReference type="NCBI Taxonomy" id="2364126"/>
    <lineage>
        <taxon>Eukaryota</taxon>
        <taxon>Sar</taxon>
        <taxon>Alveolata</taxon>
        <taxon>Dinophyceae</taxon>
        <taxon>Prorocentrales</taxon>
        <taxon>Prorocentraceae</taxon>
        <taxon>Prorocentrum</taxon>
    </lineage>
</organism>
<feature type="region of interest" description="Disordered" evidence="9">
    <location>
        <begin position="675"/>
        <end position="740"/>
    </location>
</feature>
<dbReference type="PANTHER" id="PTHR24223:SF443">
    <property type="entry name" value="MULTIDRUG-RESISTANCE LIKE PROTEIN 1, ISOFORM I"/>
    <property type="match status" value="1"/>
</dbReference>
<dbReference type="InterPro" id="IPR003439">
    <property type="entry name" value="ABC_transporter-like_ATP-bd"/>
</dbReference>
<evidence type="ECO:0000256" key="3">
    <source>
        <dbReference type="ARBA" id="ARBA00022692"/>
    </source>
</evidence>
<dbReference type="Pfam" id="PF00664">
    <property type="entry name" value="ABC_membrane"/>
    <property type="match status" value="1"/>
</dbReference>
<feature type="transmembrane region" description="Helical" evidence="10">
    <location>
        <begin position="338"/>
        <end position="363"/>
    </location>
</feature>
<gene>
    <name evidence="13" type="ORF">PCOR1329_LOCUS36019</name>
</gene>
<feature type="transmembrane region" description="Helical" evidence="10">
    <location>
        <begin position="157"/>
        <end position="175"/>
    </location>
</feature>
<dbReference type="InterPro" id="IPR050173">
    <property type="entry name" value="ABC_transporter_C-like"/>
</dbReference>
<evidence type="ECO:0000256" key="9">
    <source>
        <dbReference type="SAM" id="MobiDB-lite"/>
    </source>
</evidence>
<dbReference type="PANTHER" id="PTHR24223">
    <property type="entry name" value="ATP-BINDING CASSETTE SUB-FAMILY C"/>
    <property type="match status" value="1"/>
</dbReference>
<accession>A0ABN9T6K2</accession>
<evidence type="ECO:0000256" key="10">
    <source>
        <dbReference type="SAM" id="Phobius"/>
    </source>
</evidence>
<keyword evidence="4" id="KW-0677">Repeat</keyword>
<dbReference type="InterPro" id="IPR044746">
    <property type="entry name" value="ABCC_6TM_D1"/>
</dbReference>
<feature type="transmembrane region" description="Helical" evidence="10">
    <location>
        <begin position="375"/>
        <end position="399"/>
    </location>
</feature>
<dbReference type="Gene3D" id="1.20.1560.10">
    <property type="entry name" value="ABC transporter type 1, transmembrane domain"/>
    <property type="match status" value="1"/>
</dbReference>
<keyword evidence="7 10" id="KW-1133">Transmembrane helix</keyword>
<feature type="domain" description="ABC transporter" evidence="11">
    <location>
        <begin position="516"/>
        <end position="797"/>
    </location>
</feature>
<evidence type="ECO:0000313" key="13">
    <source>
        <dbReference type="EMBL" id="CAK0840624.1"/>
    </source>
</evidence>
<protein>
    <submittedName>
        <fullName evidence="13">Uncharacterized protein</fullName>
    </submittedName>
</protein>
<evidence type="ECO:0000256" key="1">
    <source>
        <dbReference type="ARBA" id="ARBA00004127"/>
    </source>
</evidence>
<dbReference type="InterPro" id="IPR027417">
    <property type="entry name" value="P-loop_NTPase"/>
</dbReference>
<dbReference type="CDD" id="cd18579">
    <property type="entry name" value="ABC_6TM_ABCC_D1"/>
    <property type="match status" value="1"/>
</dbReference>
<evidence type="ECO:0000259" key="12">
    <source>
        <dbReference type="PROSITE" id="PS50929"/>
    </source>
</evidence>
<dbReference type="PROSITE" id="PS00211">
    <property type="entry name" value="ABC_TRANSPORTER_1"/>
    <property type="match status" value="1"/>
</dbReference>
<dbReference type="EMBL" id="CAUYUJ010014393">
    <property type="protein sequence ID" value="CAK0840624.1"/>
    <property type="molecule type" value="Genomic_DNA"/>
</dbReference>
<comment type="caution">
    <text evidence="13">The sequence shown here is derived from an EMBL/GenBank/DDBJ whole genome shotgun (WGS) entry which is preliminary data.</text>
</comment>
<keyword evidence="6" id="KW-0067">ATP-binding</keyword>
<evidence type="ECO:0000256" key="5">
    <source>
        <dbReference type="ARBA" id="ARBA00022741"/>
    </source>
</evidence>
<feature type="domain" description="ABC transmembrane type-1" evidence="12">
    <location>
        <begin position="104"/>
        <end position="401"/>
    </location>
</feature>
<proteinExistence type="predicted"/>
<dbReference type="InterPro" id="IPR036640">
    <property type="entry name" value="ABC1_TM_sf"/>
</dbReference>
<sequence>MAVAKAEGGVVASASSEAPAAIQPIDREQASPWLGRIFLLHVSKIIEVAARKKRLSIDDCWRHGEKPHEALRAFDAAYEEEQQKPKPSLKGVFWKLSRADFLRSGLCFGTAQALNLASPLFLNRIVRIVEVSAKYGRGDECRDLADEIDRPLCDTSGLVIVPVLFTLVMFLQSVLNAQAQLLSLRLALRFQKMTIAAIFRKSIKLSSIGAGSASSGGIGNLVSNDAQQIMQAAPMMHWLWMAPLFVAVSFMLLGLSVGPSLFVGFAVMLVCMPIIVICLVKAFNQRKFMVKATDERVKLISDVLTGIRVIKAYGWEKAIMDKVAACRKEELRCNTKRGLWMSVLICFMFLVPVFNAIGILSVFAATGNEFTASRVFMALATLNNMRFPIILGPFLIFQFQNFSLAMTRMGAFLALDELPPAVLDRPCAPAFAGGSVAPAPSASGLLDASPAFADGVNAAWAVPDPPADGKGKGKGKRGCPCLGKRRGKGSPRQAQEAGDPREGPPAAEPKGDGADHQGKNIVMVQKGGANVKLTQVLMDINFQAAPGRLTGVFGQVGSGKSSLLQCLLGETEPLGGNAGIRGTVAYAAQQAMIFNATVRQNITLAQDFVIPPHMQETYDEVVRACQLQDDLDLFPAGDLTEIGERGVNLSGGQKQRISLARAAYSGAEVLAATAVASSPGENAPRETSGIGTGAFPGRPSADPTADGDRQGKTHGSPARRHTVTGRSATRSRPLAAKRKHVRRAANGAAYLTADDLATLAFSFGDVLDVSQAGHAGRDSVKSERGSDDGRDDGQGDARGKCERKAPPFHRGQAEKRPRLFLRRFADTWDEEARCRPRRTRERGRE</sequence>
<evidence type="ECO:0000259" key="11">
    <source>
        <dbReference type="PROSITE" id="PS50893"/>
    </source>
</evidence>
<dbReference type="SUPFAM" id="SSF52540">
    <property type="entry name" value="P-loop containing nucleoside triphosphate hydrolases"/>
    <property type="match status" value="1"/>
</dbReference>
<feature type="transmembrane region" description="Helical" evidence="10">
    <location>
        <begin position="261"/>
        <end position="283"/>
    </location>
</feature>
<dbReference type="Gene3D" id="3.40.50.300">
    <property type="entry name" value="P-loop containing nucleotide triphosphate hydrolases"/>
    <property type="match status" value="1"/>
</dbReference>